<evidence type="ECO:0000313" key="2">
    <source>
        <dbReference type="Proteomes" id="UP000789702"/>
    </source>
</evidence>
<comment type="caution">
    <text evidence="1">The sequence shown here is derived from an EMBL/GenBank/DDBJ whole genome shotgun (WGS) entry which is preliminary data.</text>
</comment>
<evidence type="ECO:0000313" key="1">
    <source>
        <dbReference type="EMBL" id="CAG8452717.1"/>
    </source>
</evidence>
<reference evidence="1" key="1">
    <citation type="submission" date="2021-06" db="EMBL/GenBank/DDBJ databases">
        <authorList>
            <person name="Kallberg Y."/>
            <person name="Tangrot J."/>
            <person name="Rosling A."/>
        </authorList>
    </citation>
    <scope>NUCLEOTIDE SEQUENCE</scope>
    <source>
        <strain evidence="1">IL203A</strain>
    </source>
</reference>
<name>A0ACA9K562_9GLOM</name>
<gene>
    <name evidence="1" type="ORF">DHETER_LOCUS914</name>
</gene>
<sequence>MILRVLFVGHAGQNIQLNQRDFNVAWAFIVSWNVKFIWSNVLWFARNSHDFYYFILMYVILSEGKEFLAHFHMKNTKQEAILENGYKLKCIFMFRELWIES</sequence>
<organism evidence="1 2">
    <name type="scientific">Dentiscutata heterogama</name>
    <dbReference type="NCBI Taxonomy" id="1316150"/>
    <lineage>
        <taxon>Eukaryota</taxon>
        <taxon>Fungi</taxon>
        <taxon>Fungi incertae sedis</taxon>
        <taxon>Mucoromycota</taxon>
        <taxon>Glomeromycotina</taxon>
        <taxon>Glomeromycetes</taxon>
        <taxon>Diversisporales</taxon>
        <taxon>Gigasporaceae</taxon>
        <taxon>Dentiscutata</taxon>
    </lineage>
</organism>
<dbReference type="Proteomes" id="UP000789702">
    <property type="component" value="Unassembled WGS sequence"/>
</dbReference>
<accession>A0ACA9K562</accession>
<proteinExistence type="predicted"/>
<dbReference type="EMBL" id="CAJVPU010000505">
    <property type="protein sequence ID" value="CAG8452717.1"/>
    <property type="molecule type" value="Genomic_DNA"/>
</dbReference>
<keyword evidence="2" id="KW-1185">Reference proteome</keyword>
<protein>
    <submittedName>
        <fullName evidence="1">16617_t:CDS:1</fullName>
    </submittedName>
</protein>